<gene>
    <name evidence="2" type="ORF">PIB30_012926</name>
</gene>
<dbReference type="EMBL" id="JASCZI010241688">
    <property type="protein sequence ID" value="MED6204879.1"/>
    <property type="molecule type" value="Genomic_DNA"/>
</dbReference>
<keyword evidence="3" id="KW-1185">Reference proteome</keyword>
<comment type="caution">
    <text evidence="2">The sequence shown here is derived from an EMBL/GenBank/DDBJ whole genome shotgun (WGS) entry which is preliminary data.</text>
</comment>
<feature type="compositionally biased region" description="Pro residues" evidence="1">
    <location>
        <begin position="61"/>
        <end position="77"/>
    </location>
</feature>
<reference evidence="2 3" key="1">
    <citation type="journal article" date="2023" name="Plants (Basel)">
        <title>Bridging the Gap: Combining Genomics and Transcriptomics Approaches to Understand Stylosanthes scabra, an Orphan Legume from the Brazilian Caatinga.</title>
        <authorList>
            <person name="Ferreira-Neto J.R.C."/>
            <person name="da Silva M.D."/>
            <person name="Binneck E."/>
            <person name="de Melo N.F."/>
            <person name="da Silva R.H."/>
            <person name="de Melo A.L.T.M."/>
            <person name="Pandolfi V."/>
            <person name="Bustamante F.O."/>
            <person name="Brasileiro-Vidal A.C."/>
            <person name="Benko-Iseppon A.M."/>
        </authorList>
    </citation>
    <scope>NUCLEOTIDE SEQUENCE [LARGE SCALE GENOMIC DNA]</scope>
    <source>
        <tissue evidence="2">Leaves</tissue>
    </source>
</reference>
<evidence type="ECO:0000313" key="3">
    <source>
        <dbReference type="Proteomes" id="UP001341840"/>
    </source>
</evidence>
<evidence type="ECO:0000313" key="2">
    <source>
        <dbReference type="EMBL" id="MED6204879.1"/>
    </source>
</evidence>
<protein>
    <submittedName>
        <fullName evidence="2">Uncharacterized protein</fullName>
    </submittedName>
</protein>
<sequence length="147" mass="16831">MMKRHKLIHNLNLNHKEPPLKATTQKTQLLMSKQQHTFPVHLIPNFPVRFCNNVHFRPHQPHQPPPQIPQPQQQPPHPQHEELIDTSSSSEDGSQPPPPKMMIPKSEEATLPTEEIQPPPSQTVVEVVNIYPTQEVIDLSSSPEEDR</sequence>
<organism evidence="2 3">
    <name type="scientific">Stylosanthes scabra</name>
    <dbReference type="NCBI Taxonomy" id="79078"/>
    <lineage>
        <taxon>Eukaryota</taxon>
        <taxon>Viridiplantae</taxon>
        <taxon>Streptophyta</taxon>
        <taxon>Embryophyta</taxon>
        <taxon>Tracheophyta</taxon>
        <taxon>Spermatophyta</taxon>
        <taxon>Magnoliopsida</taxon>
        <taxon>eudicotyledons</taxon>
        <taxon>Gunneridae</taxon>
        <taxon>Pentapetalae</taxon>
        <taxon>rosids</taxon>
        <taxon>fabids</taxon>
        <taxon>Fabales</taxon>
        <taxon>Fabaceae</taxon>
        <taxon>Papilionoideae</taxon>
        <taxon>50 kb inversion clade</taxon>
        <taxon>dalbergioids sensu lato</taxon>
        <taxon>Dalbergieae</taxon>
        <taxon>Pterocarpus clade</taxon>
        <taxon>Stylosanthes</taxon>
    </lineage>
</organism>
<feature type="region of interest" description="Disordered" evidence="1">
    <location>
        <begin position="1"/>
        <end position="20"/>
    </location>
</feature>
<dbReference type="Proteomes" id="UP001341840">
    <property type="component" value="Unassembled WGS sequence"/>
</dbReference>
<evidence type="ECO:0000256" key="1">
    <source>
        <dbReference type="SAM" id="MobiDB-lite"/>
    </source>
</evidence>
<proteinExistence type="predicted"/>
<accession>A0ABU6Y4D8</accession>
<name>A0ABU6Y4D8_9FABA</name>
<feature type="region of interest" description="Disordered" evidence="1">
    <location>
        <begin position="52"/>
        <end position="123"/>
    </location>
</feature>